<sequence length="246" mass="27142">MLTYIRNTCLLLTLLCLSPILQADDNPSLRIDVPFVELHSGPSAGYPVVSVIEKNEMVSVLLKRTSWLKVKDKRGVEGWFHEDDLLGLSQDGQAISATQITAQDVIDRQFEAGMMYGDLEGANFYNLFAGYAFTPVFSAELSAGKALGSISDSDVFEVMLLSHPMPDLLVVPYIGVGAGVINTEPHSVLADTESRRSTLMSAAAGIKYHLARNFILRAEYKLSLALTDRDENEEIQTWKIGFSVFF</sequence>
<evidence type="ECO:0000313" key="5">
    <source>
        <dbReference type="EMBL" id="MCL1104035.1"/>
    </source>
</evidence>
<dbReference type="InterPro" id="IPR027385">
    <property type="entry name" value="Beta-barrel_OMP"/>
</dbReference>
<keyword evidence="6" id="KW-1185">Reference proteome</keyword>
<proteinExistence type="predicted"/>
<evidence type="ECO:0000259" key="4">
    <source>
        <dbReference type="Pfam" id="PF13505"/>
    </source>
</evidence>
<evidence type="ECO:0000313" key="6">
    <source>
        <dbReference type="Proteomes" id="UP001139408"/>
    </source>
</evidence>
<evidence type="ECO:0000256" key="1">
    <source>
        <dbReference type="ARBA" id="ARBA00022729"/>
    </source>
</evidence>
<feature type="domain" description="Outer membrane protein beta-barrel" evidence="4">
    <location>
        <begin position="121"/>
        <end position="245"/>
    </location>
</feature>
<feature type="chain" id="PRO_5040751722" evidence="2">
    <location>
        <begin position="24"/>
        <end position="246"/>
    </location>
</feature>
<keyword evidence="1 2" id="KW-0732">Signal</keyword>
<dbReference type="Pfam" id="PF13505">
    <property type="entry name" value="OMP_b-brl"/>
    <property type="match status" value="1"/>
</dbReference>
<feature type="domain" description="SH3b" evidence="3">
    <location>
        <begin position="36"/>
        <end position="84"/>
    </location>
</feature>
<dbReference type="RefSeq" id="WP_188923578.1">
    <property type="nucleotide sequence ID" value="NZ_BMQI01000002.1"/>
</dbReference>
<evidence type="ECO:0000256" key="2">
    <source>
        <dbReference type="SAM" id="SignalP"/>
    </source>
</evidence>
<name>A0A9X2C9L0_9GAMM</name>
<dbReference type="Gene3D" id="2.30.30.40">
    <property type="entry name" value="SH3 Domains"/>
    <property type="match status" value="1"/>
</dbReference>
<dbReference type="Pfam" id="PF08239">
    <property type="entry name" value="SH3_3"/>
    <property type="match status" value="1"/>
</dbReference>
<accession>A0A9X2C9L0</accession>
<dbReference type="Proteomes" id="UP001139408">
    <property type="component" value="Unassembled WGS sequence"/>
</dbReference>
<reference evidence="5" key="1">
    <citation type="submission" date="2022-01" db="EMBL/GenBank/DDBJ databases">
        <title>Whole genome-based taxonomy of the Shewanellaceae.</title>
        <authorList>
            <person name="Martin-Rodriguez A.J."/>
        </authorList>
    </citation>
    <scope>NUCLEOTIDE SEQUENCE</scope>
    <source>
        <strain evidence="5">DSM 23803</strain>
    </source>
</reference>
<evidence type="ECO:0000259" key="3">
    <source>
        <dbReference type="Pfam" id="PF08239"/>
    </source>
</evidence>
<dbReference type="InterPro" id="IPR003646">
    <property type="entry name" value="SH3-like_bac-type"/>
</dbReference>
<comment type="caution">
    <text evidence="5">The sequence shown here is derived from an EMBL/GenBank/DDBJ whole genome shotgun (WGS) entry which is preliminary data.</text>
</comment>
<dbReference type="AlphaFoldDB" id="A0A9X2C9L0"/>
<feature type="signal peptide" evidence="2">
    <location>
        <begin position="1"/>
        <end position="23"/>
    </location>
</feature>
<dbReference type="InterPro" id="IPR011250">
    <property type="entry name" value="OMP/PagP_B-barrel"/>
</dbReference>
<organism evidence="5 6">
    <name type="scientific">Shewanella algicola</name>
    <dbReference type="NCBI Taxonomy" id="640633"/>
    <lineage>
        <taxon>Bacteria</taxon>
        <taxon>Pseudomonadati</taxon>
        <taxon>Pseudomonadota</taxon>
        <taxon>Gammaproteobacteria</taxon>
        <taxon>Alteromonadales</taxon>
        <taxon>Shewanellaceae</taxon>
        <taxon>Shewanella</taxon>
    </lineage>
</organism>
<protein>
    <submittedName>
        <fullName evidence="5">Outer membrane beta-barrel protein</fullName>
    </submittedName>
</protein>
<dbReference type="SUPFAM" id="SSF56925">
    <property type="entry name" value="OMPA-like"/>
    <property type="match status" value="1"/>
</dbReference>
<gene>
    <name evidence="5" type="ORF">L2749_01980</name>
</gene>
<dbReference type="EMBL" id="JAKILJ010000002">
    <property type="protein sequence ID" value="MCL1104035.1"/>
    <property type="molecule type" value="Genomic_DNA"/>
</dbReference>
<dbReference type="Gene3D" id="2.40.160.20">
    <property type="match status" value="1"/>
</dbReference>